<reference evidence="2" key="1">
    <citation type="journal article" date="2012" name="Proc. Natl. Acad. Sci. U.S.A.">
        <title>Antigenic diversity is generated by distinct evolutionary mechanisms in African trypanosome species.</title>
        <authorList>
            <person name="Jackson A.P."/>
            <person name="Berry A."/>
            <person name="Aslett M."/>
            <person name="Allison H.C."/>
            <person name="Burton P."/>
            <person name="Vavrova-Anderson J."/>
            <person name="Brown R."/>
            <person name="Browne H."/>
            <person name="Corton N."/>
            <person name="Hauser H."/>
            <person name="Gamble J."/>
            <person name="Gilderthorp R."/>
            <person name="Marcello L."/>
            <person name="McQuillan J."/>
            <person name="Otto T.D."/>
            <person name="Quail M.A."/>
            <person name="Sanders M.J."/>
            <person name="van Tonder A."/>
            <person name="Ginger M.L."/>
            <person name="Field M.C."/>
            <person name="Barry J.D."/>
            <person name="Hertz-Fowler C."/>
            <person name="Berriman M."/>
        </authorList>
    </citation>
    <scope>NUCLEOTIDE SEQUENCE</scope>
    <source>
        <strain evidence="2">IL3000</strain>
    </source>
</reference>
<proteinExistence type="predicted"/>
<dbReference type="AlphaFoldDB" id="G0URP5"/>
<sequence>MIHARNTNKAKSMTLDSTCTPWGTFFVSKELPAVEASPESAKDNGPHLWTKMPCANVAADIGSIVKKERIRSLQNPDLPSVASPYTLHRTRGRASQVDGA</sequence>
<feature type="region of interest" description="Disordered" evidence="1">
    <location>
        <begin position="75"/>
        <end position="100"/>
    </location>
</feature>
<accession>G0URP5</accession>
<evidence type="ECO:0000256" key="1">
    <source>
        <dbReference type="SAM" id="MobiDB-lite"/>
    </source>
</evidence>
<protein>
    <submittedName>
        <fullName evidence="2">Uncharacterized protein</fullName>
    </submittedName>
</protein>
<evidence type="ECO:0000313" key="2">
    <source>
        <dbReference type="EMBL" id="CCC92057.1"/>
    </source>
</evidence>
<dbReference type="EMBL" id="HE575321">
    <property type="protein sequence ID" value="CCC92057.1"/>
    <property type="molecule type" value="Genomic_DNA"/>
</dbReference>
<organism evidence="2">
    <name type="scientific">Trypanosoma congolense (strain IL3000)</name>
    <dbReference type="NCBI Taxonomy" id="1068625"/>
    <lineage>
        <taxon>Eukaryota</taxon>
        <taxon>Discoba</taxon>
        <taxon>Euglenozoa</taxon>
        <taxon>Kinetoplastea</taxon>
        <taxon>Metakinetoplastina</taxon>
        <taxon>Trypanosomatida</taxon>
        <taxon>Trypanosomatidae</taxon>
        <taxon>Trypanosoma</taxon>
        <taxon>Nannomonas</taxon>
    </lineage>
</organism>
<gene>
    <name evidence="2" type="ORF">TCIL3000_8_2760</name>
</gene>
<name>G0URP5_TRYCI</name>